<name>Q4E5S5_TRYCC</name>
<dbReference type="Gene3D" id="3.40.50.150">
    <property type="entry name" value="Vaccinia Virus protein VP39"/>
    <property type="match status" value="1"/>
</dbReference>
<dbReference type="PaxDb" id="353153-Q4E5S5"/>
<dbReference type="STRING" id="353153.Q4E5S5"/>
<dbReference type="PANTHER" id="PTHR11006">
    <property type="entry name" value="PROTEIN ARGININE N-METHYLTRANSFERASE"/>
    <property type="match status" value="1"/>
</dbReference>
<protein>
    <recommendedName>
        <fullName evidence="1">type I protein arginine methyltransferase</fullName>
        <ecNumber evidence="1">2.1.1.319</ecNumber>
    </recommendedName>
</protein>
<keyword evidence="7" id="KW-0812">Transmembrane</keyword>
<dbReference type="EC" id="2.1.1.319" evidence="1"/>
<evidence type="ECO:0000256" key="7">
    <source>
        <dbReference type="SAM" id="Phobius"/>
    </source>
</evidence>
<organism evidence="9 10">
    <name type="scientific">Trypanosoma cruzi (strain CL Brener)</name>
    <dbReference type="NCBI Taxonomy" id="353153"/>
    <lineage>
        <taxon>Eukaryota</taxon>
        <taxon>Discoba</taxon>
        <taxon>Euglenozoa</taxon>
        <taxon>Kinetoplastea</taxon>
        <taxon>Metakinetoplastina</taxon>
        <taxon>Trypanosomatida</taxon>
        <taxon>Trypanosomatidae</taxon>
        <taxon>Trypanosoma</taxon>
        <taxon>Schizotrypanum</taxon>
    </lineage>
</organism>
<keyword evidence="7" id="KW-0472">Membrane</keyword>
<evidence type="ECO:0000259" key="8">
    <source>
        <dbReference type="Pfam" id="PF22528"/>
    </source>
</evidence>
<dbReference type="AlphaFoldDB" id="Q4E5S5"/>
<dbReference type="FunFam" id="2.70.160.11:FF:000001">
    <property type="entry name" value="Blast:Protein arginine N-methyltransferase 1"/>
    <property type="match status" value="1"/>
</dbReference>
<dbReference type="EMBL" id="AAHK01000003">
    <property type="protein sequence ID" value="EAO00070.1"/>
    <property type="molecule type" value="Genomic_DNA"/>
</dbReference>
<gene>
    <name evidence="9" type="ORF">Tc00.1047053506529.50</name>
</gene>
<dbReference type="GeneID" id="3554972"/>
<dbReference type="SUPFAM" id="SSF53335">
    <property type="entry name" value="S-adenosyl-L-methionine-dependent methyltransferases"/>
    <property type="match status" value="1"/>
</dbReference>
<comment type="catalytic activity">
    <reaction evidence="5">
        <text>L-arginyl-[protein] + S-adenosyl-L-methionine = N(omega)-methyl-L-arginyl-[protein] + S-adenosyl-L-homocysteine + H(+)</text>
        <dbReference type="Rhea" id="RHEA:48100"/>
        <dbReference type="Rhea" id="RHEA-COMP:10532"/>
        <dbReference type="Rhea" id="RHEA-COMP:11990"/>
        <dbReference type="ChEBI" id="CHEBI:15378"/>
        <dbReference type="ChEBI" id="CHEBI:29965"/>
        <dbReference type="ChEBI" id="CHEBI:57856"/>
        <dbReference type="ChEBI" id="CHEBI:59789"/>
        <dbReference type="ChEBI" id="CHEBI:65280"/>
    </reaction>
    <physiologicalReaction direction="left-to-right" evidence="5">
        <dbReference type="Rhea" id="RHEA:48101"/>
    </physiologicalReaction>
</comment>
<dbReference type="Proteomes" id="UP000002296">
    <property type="component" value="Unassembled WGS sequence"/>
</dbReference>
<dbReference type="eggNOG" id="KOG1499">
    <property type="taxonomic scope" value="Eukaryota"/>
</dbReference>
<dbReference type="InterPro" id="IPR029063">
    <property type="entry name" value="SAM-dependent_MTases_sf"/>
</dbReference>
<keyword evidence="3 6" id="KW-0808">Transferase</keyword>
<dbReference type="Pfam" id="PF06325">
    <property type="entry name" value="PrmA"/>
    <property type="match status" value="1"/>
</dbReference>
<feature type="transmembrane region" description="Helical" evidence="7">
    <location>
        <begin position="21"/>
        <end position="39"/>
    </location>
</feature>
<dbReference type="OMA" id="QRNDHIH"/>
<feature type="domain" description="Protein arginine N-methyltransferase" evidence="8">
    <location>
        <begin position="264"/>
        <end position="426"/>
    </location>
</feature>
<reference evidence="9 10" key="1">
    <citation type="journal article" date="2005" name="Science">
        <title>The genome sequence of Trypanosoma cruzi, etiologic agent of Chagas disease.</title>
        <authorList>
            <person name="El-Sayed N.M."/>
            <person name="Myler P.J."/>
            <person name="Bartholomeu D.C."/>
            <person name="Nilsson D."/>
            <person name="Aggarwal G."/>
            <person name="Tran A.N."/>
            <person name="Ghedin E."/>
            <person name="Worthey E.A."/>
            <person name="Delcher A.L."/>
            <person name="Blandin G."/>
            <person name="Westenberger S.J."/>
            <person name="Caler E."/>
            <person name="Cerqueira G.C."/>
            <person name="Branche C."/>
            <person name="Haas B."/>
            <person name="Anupama A."/>
            <person name="Arner E."/>
            <person name="Aslund L."/>
            <person name="Attipoe P."/>
            <person name="Bontempi E."/>
            <person name="Bringaud F."/>
            <person name="Burton P."/>
            <person name="Cadag E."/>
            <person name="Campbell D.A."/>
            <person name="Carrington M."/>
            <person name="Crabtree J."/>
            <person name="Darban H."/>
            <person name="da Silveira J.F."/>
            <person name="de Jong P."/>
            <person name="Edwards K."/>
            <person name="Englund P.T."/>
            <person name="Fazelina G."/>
            <person name="Feldblyum T."/>
            <person name="Ferella M."/>
            <person name="Frasch A.C."/>
            <person name="Gull K."/>
            <person name="Horn D."/>
            <person name="Hou L."/>
            <person name="Huang Y."/>
            <person name="Kindlund E."/>
            <person name="Klingbeil M."/>
            <person name="Kluge S."/>
            <person name="Koo H."/>
            <person name="Lacerda D."/>
            <person name="Levin M.J."/>
            <person name="Lorenzi H."/>
            <person name="Louie T."/>
            <person name="Machado C.R."/>
            <person name="McCulloch R."/>
            <person name="McKenna A."/>
            <person name="Mizuno Y."/>
            <person name="Mottram J.C."/>
            <person name="Nelson S."/>
            <person name="Ochaya S."/>
            <person name="Osoegawa K."/>
            <person name="Pai G."/>
            <person name="Parsons M."/>
            <person name="Pentony M."/>
            <person name="Pettersson U."/>
            <person name="Pop M."/>
            <person name="Ramirez J.L."/>
            <person name="Rinta J."/>
            <person name="Robertson L."/>
            <person name="Salzberg S.L."/>
            <person name="Sanchez D.O."/>
            <person name="Seyler A."/>
            <person name="Sharma R."/>
            <person name="Shetty J."/>
            <person name="Simpson A.J."/>
            <person name="Sisk E."/>
            <person name="Tammi M.T."/>
            <person name="Tarleton R."/>
            <person name="Teixeira S."/>
            <person name="Van Aken S."/>
            <person name="Vogt C."/>
            <person name="Ward P.N."/>
            <person name="Wickstead B."/>
            <person name="Wortman J."/>
            <person name="White O."/>
            <person name="Fraser C.M."/>
            <person name="Stuart K.D."/>
            <person name="Andersson B."/>
        </authorList>
    </citation>
    <scope>NUCLEOTIDE SEQUENCE [LARGE SCALE GENOMIC DNA]</scope>
    <source>
        <strain evidence="9 10">CL Brener</strain>
    </source>
</reference>
<evidence type="ECO:0000256" key="3">
    <source>
        <dbReference type="ARBA" id="ARBA00022679"/>
    </source>
</evidence>
<dbReference type="PROSITE" id="PS51678">
    <property type="entry name" value="SAM_MT_PRMT"/>
    <property type="match status" value="1"/>
</dbReference>
<dbReference type="InterPro" id="IPR025799">
    <property type="entry name" value="Arg_MeTrfase"/>
</dbReference>
<keyword evidence="7" id="KW-1133">Transmembrane helix</keyword>
<dbReference type="GO" id="GO:0035242">
    <property type="term" value="F:protein-arginine omega-N asymmetric methyltransferase activity"/>
    <property type="evidence" value="ECO:0007669"/>
    <property type="project" value="UniProtKB-EC"/>
</dbReference>
<dbReference type="FunFam" id="3.40.50.150:FF:000003">
    <property type="entry name" value="Blast:Protein arginine N-methyltransferase 1"/>
    <property type="match status" value="1"/>
</dbReference>
<dbReference type="RefSeq" id="XP_821921.1">
    <property type="nucleotide sequence ID" value="XM_816828.1"/>
</dbReference>
<evidence type="ECO:0000313" key="10">
    <source>
        <dbReference type="Proteomes" id="UP000002296"/>
    </source>
</evidence>
<dbReference type="GO" id="GO:0005634">
    <property type="term" value="C:nucleus"/>
    <property type="evidence" value="ECO:0007669"/>
    <property type="project" value="TreeGrafter"/>
</dbReference>
<proteinExistence type="predicted"/>
<dbReference type="FunCoup" id="Q4E5S5">
    <property type="interactions" value="652"/>
</dbReference>
<comment type="caution">
    <text evidence="9">The sequence shown here is derived from an EMBL/GenBank/DDBJ whole genome shotgun (WGS) entry which is preliminary data.</text>
</comment>
<keyword evidence="10" id="KW-1185">Reference proteome</keyword>
<evidence type="ECO:0000313" key="9">
    <source>
        <dbReference type="EMBL" id="EAO00070.1"/>
    </source>
</evidence>
<evidence type="ECO:0000256" key="1">
    <source>
        <dbReference type="ARBA" id="ARBA00011925"/>
    </source>
</evidence>
<evidence type="ECO:0000256" key="2">
    <source>
        <dbReference type="ARBA" id="ARBA00022603"/>
    </source>
</evidence>
<dbReference type="GO" id="GO:0042054">
    <property type="term" value="F:histone methyltransferase activity"/>
    <property type="evidence" value="ECO:0007669"/>
    <property type="project" value="TreeGrafter"/>
</dbReference>
<keyword evidence="4 6" id="KW-0949">S-adenosyl-L-methionine</keyword>
<evidence type="ECO:0000256" key="5">
    <source>
        <dbReference type="ARBA" id="ARBA00049303"/>
    </source>
</evidence>
<dbReference type="Pfam" id="PF22528">
    <property type="entry name" value="PRMT_C"/>
    <property type="match status" value="1"/>
</dbReference>
<dbReference type="Gene3D" id="2.70.160.11">
    <property type="entry name" value="Hnrnp arginine n-methyltransferase1"/>
    <property type="match status" value="1"/>
</dbReference>
<dbReference type="GO" id="GO:0032259">
    <property type="term" value="P:methylation"/>
    <property type="evidence" value="ECO:0007669"/>
    <property type="project" value="UniProtKB-KW"/>
</dbReference>
<evidence type="ECO:0000256" key="4">
    <source>
        <dbReference type="ARBA" id="ARBA00022691"/>
    </source>
</evidence>
<keyword evidence="2 6" id="KW-0489">Methyltransferase</keyword>
<dbReference type="InterPro" id="IPR055135">
    <property type="entry name" value="PRMT_dom"/>
</dbReference>
<accession>Q4E5S5</accession>
<dbReference type="InParanoid" id="Q4E5S5"/>
<dbReference type="GO" id="GO:0035241">
    <property type="term" value="F:protein-arginine omega-N monomethyltransferase activity"/>
    <property type="evidence" value="ECO:0007669"/>
    <property type="project" value="RHEA"/>
</dbReference>
<dbReference type="SMR" id="Q4E5S5"/>
<evidence type="ECO:0000256" key="6">
    <source>
        <dbReference type="PROSITE-ProRule" id="PRU01015"/>
    </source>
</evidence>
<dbReference type="PANTHER" id="PTHR11006:SF53">
    <property type="entry name" value="PROTEIN ARGININE N-METHYLTRANSFERASE 3"/>
    <property type="match status" value="1"/>
</dbReference>
<sequence length="441" mass="50721">MKNRRKKKEKRKRTENAHKKSSRALPFSVFCFFFFLLKWDWEGTFSFNFFSFLFSFFFSFPPPPPSVADISLLRRIQRASFPFATARKTTSQTALLASQKEMTTTETPAPTKAPVAGSATGDYYFDSYSHYGIHMEMLKDYHRTTSYRDAIWRNAYLFKGKVVLDVGCGTGILSMFAAKAGARKVIGVDCSSVTVQARQIVKDNGFEGVITIIQGKMEDLQLDEKVDIIISEWMGYFLLYESMLNTVLYARDRWGTPDVKLFPDRANMYACGISDQQYKEERFDVWDDVQGFDFSYFKRLSYIEPLIDTVDRNQILTNMSNLFSFNINTVQEAELAFTSEFELIAERSGCVDAISVHFDTPFAAGHEVIVLTTTPLEAPTHWRQTVLYLFNPLHMNKGEKAKFRMSCCPNKGNPRDLDIALHVDFDGKLQSSHYDQDFRLR</sequence>
<dbReference type="KEGG" id="tcr:506529.50"/>
<dbReference type="CDD" id="cd02440">
    <property type="entry name" value="AdoMet_MTases"/>
    <property type="match status" value="1"/>
</dbReference>